<dbReference type="EC" id="6.3.5.5" evidence="6"/>
<dbReference type="InterPro" id="IPR013815">
    <property type="entry name" value="ATP_grasp_subdomain_1"/>
</dbReference>
<dbReference type="InterPro" id="IPR052032">
    <property type="entry name" value="ATP-dep_AA_Ligase"/>
</dbReference>
<name>A0A238KCC0_9RHOB</name>
<dbReference type="Gene3D" id="3.30.1490.20">
    <property type="entry name" value="ATP-grasp fold, A domain"/>
    <property type="match status" value="1"/>
</dbReference>
<dbReference type="InterPro" id="IPR048764">
    <property type="entry name" value="PylC_N"/>
</dbReference>
<dbReference type="Gene3D" id="3.40.50.20">
    <property type="match status" value="1"/>
</dbReference>
<dbReference type="SUPFAM" id="SSF51735">
    <property type="entry name" value="NAD(P)-binding Rossmann-fold domains"/>
    <property type="match status" value="1"/>
</dbReference>
<dbReference type="RefSeq" id="WP_176432449.1">
    <property type="nucleotide sequence ID" value="NZ_FXYG01000002.1"/>
</dbReference>
<dbReference type="GO" id="GO:0004088">
    <property type="term" value="F:carbamoyl-phosphate synthase (glutamine-hydrolyzing) activity"/>
    <property type="evidence" value="ECO:0007669"/>
    <property type="project" value="UniProtKB-EC"/>
</dbReference>
<keyword evidence="1 6" id="KW-0436">Ligase</keyword>
<evidence type="ECO:0000313" key="6">
    <source>
        <dbReference type="EMBL" id="SMX40465.1"/>
    </source>
</evidence>
<keyword evidence="2 4" id="KW-0547">Nucleotide-binding</keyword>
<dbReference type="InterPro" id="IPR011761">
    <property type="entry name" value="ATP-grasp"/>
</dbReference>
<gene>
    <name evidence="6" type="primary">carB_1</name>
    <name evidence="6" type="ORF">RUA8715_01683</name>
</gene>
<evidence type="ECO:0000259" key="5">
    <source>
        <dbReference type="PROSITE" id="PS50975"/>
    </source>
</evidence>
<evidence type="ECO:0000256" key="4">
    <source>
        <dbReference type="PROSITE-ProRule" id="PRU00409"/>
    </source>
</evidence>
<dbReference type="InterPro" id="IPR036291">
    <property type="entry name" value="NAD(P)-bd_dom_sf"/>
</dbReference>
<reference evidence="7" key="1">
    <citation type="submission" date="2017-05" db="EMBL/GenBank/DDBJ databases">
        <authorList>
            <person name="Rodrigo-Torres L."/>
            <person name="Arahal R. D."/>
            <person name="Lucena T."/>
        </authorList>
    </citation>
    <scope>NUCLEOTIDE SEQUENCE [LARGE SCALE GENOMIC DNA]</scope>
    <source>
        <strain evidence="7">CECT 8715</strain>
    </source>
</reference>
<dbReference type="AlphaFoldDB" id="A0A238KCC0"/>
<evidence type="ECO:0000256" key="2">
    <source>
        <dbReference type="ARBA" id="ARBA00022741"/>
    </source>
</evidence>
<sequence>MITVLVTGAGGGVGQGIIKSLRLISDPPLRILGADMSALSAGLYACDKAFLVEGCRSPGYLDSLARIFQAESVDYYFPGTDIELALCAENRDRIAEQFGTKVVVNSPETVRIADDKGLTSAFLANNGLPYPRTWPMAEALEMDDLIYPVIAKPAVGFRSIGVERVNSRDELANYPGDPAATIVQELIGDDAREFTCTIVGAKGSLSPVLALRRVLRSGDTYRAIPERNPVIEDYVTAIARKLDVEGACNFQLRLGDDGVPKVFEINARFSGTTPFCAQLGFNPVECYLKTDRGLAYEPEIAWDSMVLRYWSELVVPRSMTATLDQAGQSEPQIPAQFSLYGGTS</sequence>
<keyword evidence="3 4" id="KW-0067">ATP-binding</keyword>
<dbReference type="Proteomes" id="UP000202485">
    <property type="component" value="Unassembled WGS sequence"/>
</dbReference>
<protein>
    <submittedName>
        <fullName evidence="6">Carbamoyl-phosphate synthase large chain</fullName>
        <ecNumber evidence="6">6.3.5.5</ecNumber>
    </submittedName>
</protein>
<dbReference type="NCBIfam" id="NF009402">
    <property type="entry name" value="PRK12767.1-1"/>
    <property type="match status" value="1"/>
</dbReference>
<feature type="domain" description="ATP-grasp" evidence="5">
    <location>
        <begin position="120"/>
        <end position="292"/>
    </location>
</feature>
<dbReference type="PROSITE" id="PS50975">
    <property type="entry name" value="ATP_GRASP"/>
    <property type="match status" value="1"/>
</dbReference>
<dbReference type="Pfam" id="PF21360">
    <property type="entry name" value="PylC-like_N"/>
    <property type="match status" value="1"/>
</dbReference>
<dbReference type="Gene3D" id="3.30.470.20">
    <property type="entry name" value="ATP-grasp fold, B domain"/>
    <property type="match status" value="1"/>
</dbReference>
<dbReference type="GO" id="GO:0005524">
    <property type="term" value="F:ATP binding"/>
    <property type="evidence" value="ECO:0007669"/>
    <property type="project" value="UniProtKB-UniRule"/>
</dbReference>
<accession>A0A238KCC0</accession>
<dbReference type="PANTHER" id="PTHR43585:SF2">
    <property type="entry name" value="ATP-GRASP ENZYME FSQD"/>
    <property type="match status" value="1"/>
</dbReference>
<dbReference type="EMBL" id="FXYG01000002">
    <property type="protein sequence ID" value="SMX40465.1"/>
    <property type="molecule type" value="Genomic_DNA"/>
</dbReference>
<proteinExistence type="predicted"/>
<evidence type="ECO:0000256" key="3">
    <source>
        <dbReference type="ARBA" id="ARBA00022840"/>
    </source>
</evidence>
<organism evidence="6 7">
    <name type="scientific">Ruegeria arenilitoris</name>
    <dbReference type="NCBI Taxonomy" id="1173585"/>
    <lineage>
        <taxon>Bacteria</taxon>
        <taxon>Pseudomonadati</taxon>
        <taxon>Pseudomonadota</taxon>
        <taxon>Alphaproteobacteria</taxon>
        <taxon>Rhodobacterales</taxon>
        <taxon>Roseobacteraceae</taxon>
        <taxon>Ruegeria</taxon>
    </lineage>
</organism>
<evidence type="ECO:0000313" key="7">
    <source>
        <dbReference type="Proteomes" id="UP000202485"/>
    </source>
</evidence>
<evidence type="ECO:0000256" key="1">
    <source>
        <dbReference type="ARBA" id="ARBA00022598"/>
    </source>
</evidence>
<dbReference type="Pfam" id="PF15632">
    <property type="entry name" value="ATPgrasp_Ter"/>
    <property type="match status" value="1"/>
</dbReference>
<dbReference type="GO" id="GO:0046872">
    <property type="term" value="F:metal ion binding"/>
    <property type="evidence" value="ECO:0007669"/>
    <property type="project" value="InterPro"/>
</dbReference>
<keyword evidence="7" id="KW-1185">Reference proteome</keyword>
<dbReference type="SUPFAM" id="SSF56059">
    <property type="entry name" value="Glutathione synthetase ATP-binding domain-like"/>
    <property type="match status" value="1"/>
</dbReference>
<dbReference type="PANTHER" id="PTHR43585">
    <property type="entry name" value="FUMIPYRROLE BIOSYNTHESIS PROTEIN C"/>
    <property type="match status" value="1"/>
</dbReference>